<reference evidence="1" key="1">
    <citation type="submission" date="2014-11" db="EMBL/GenBank/DDBJ databases">
        <authorList>
            <person name="Amaro Gonzalez C."/>
        </authorList>
    </citation>
    <scope>NUCLEOTIDE SEQUENCE</scope>
</reference>
<name>A0A0E9QIC4_ANGAN</name>
<proteinExistence type="predicted"/>
<sequence length="49" mass="5467">MSKCVCVCRRECVPASHYSLSDAPGCPNPLCVKSFETSFPYEKSYTNKC</sequence>
<evidence type="ECO:0000313" key="1">
    <source>
        <dbReference type="EMBL" id="JAH16232.1"/>
    </source>
</evidence>
<dbReference type="EMBL" id="GBXM01092345">
    <property type="protein sequence ID" value="JAH16232.1"/>
    <property type="molecule type" value="Transcribed_RNA"/>
</dbReference>
<protein>
    <submittedName>
        <fullName evidence="1">Uncharacterized protein</fullName>
    </submittedName>
</protein>
<dbReference type="AlphaFoldDB" id="A0A0E9QIC4"/>
<reference evidence="1" key="2">
    <citation type="journal article" date="2015" name="Fish Shellfish Immunol.">
        <title>Early steps in the European eel (Anguilla anguilla)-Vibrio vulnificus interaction in the gills: Role of the RtxA13 toxin.</title>
        <authorList>
            <person name="Callol A."/>
            <person name="Pajuelo D."/>
            <person name="Ebbesson L."/>
            <person name="Teles M."/>
            <person name="MacKenzie S."/>
            <person name="Amaro C."/>
        </authorList>
    </citation>
    <scope>NUCLEOTIDE SEQUENCE</scope>
</reference>
<organism evidence="1">
    <name type="scientific">Anguilla anguilla</name>
    <name type="common">European freshwater eel</name>
    <name type="synonym">Muraena anguilla</name>
    <dbReference type="NCBI Taxonomy" id="7936"/>
    <lineage>
        <taxon>Eukaryota</taxon>
        <taxon>Metazoa</taxon>
        <taxon>Chordata</taxon>
        <taxon>Craniata</taxon>
        <taxon>Vertebrata</taxon>
        <taxon>Euteleostomi</taxon>
        <taxon>Actinopterygii</taxon>
        <taxon>Neopterygii</taxon>
        <taxon>Teleostei</taxon>
        <taxon>Anguilliformes</taxon>
        <taxon>Anguillidae</taxon>
        <taxon>Anguilla</taxon>
    </lineage>
</organism>
<accession>A0A0E9QIC4</accession>